<sequence>MKKTGRLTSFHNPSLGMFFLFAGLVCFLFAVIFSAQITAFLGIFRFLPMALFGGFVLVGAVWLFFRWDEGGLLADLRQRDERAVGSMGWLNAAGWLVSVLVFFLVVLLPLMRWPFSPISDVLHWDAGAYHFPKAIELYKSGTYWDLSIPFGEYPNGFESLLAFGLLLTGDETLFGTVHALIALLAFLSIWGLGWRYTRLPGGILAFLTLVMFLSGSIVIANNPWWIVVDQAFVIGKNDLLTAAVVLAGLVFAPIGPRGQRIAFHLPGLAFCTSLILAIKPVGVYALLPLWLPLLFRWGKSLWQRVNVRQTLLSVLFSALVTVPSALWIVRNLVVIHTLFPPGVWEYNEWSILNNLTNPYFYNYLPKLFLFVLGVTGGLVLLAVVGRLGGKALQGGRLERWLGLPSIAQALALLVLFFSFVVTPQTAFYGSNQQPTQIGWRFGVALLSYLFVLLVGLAGPLIQKALNWLNNRRWRMLAGVTAVVLIGGGLFWQNRDLLKIYPGNDIVLRDQFREPVGVDGYFSAYDFVRRNIHDSVVQIEHGLMYYVYGEKYTNRPTKLHYPLGLESMVAQRDPQYYVTFCANFWTYQSEECPDYLEAPSFTERWQLIYQDDYGRVYKRK</sequence>
<feature type="transmembrane region" description="Helical" evidence="1">
    <location>
        <begin position="203"/>
        <end position="227"/>
    </location>
</feature>
<feature type="transmembrane region" description="Helical" evidence="1">
    <location>
        <begin position="400"/>
        <end position="421"/>
    </location>
</feature>
<name>A0A7C4L002_9CHLR</name>
<evidence type="ECO:0000313" key="2">
    <source>
        <dbReference type="EMBL" id="HGS87480.1"/>
    </source>
</evidence>
<feature type="transmembrane region" description="Helical" evidence="1">
    <location>
        <begin position="441"/>
        <end position="461"/>
    </location>
</feature>
<feature type="transmembrane region" description="Helical" evidence="1">
    <location>
        <begin position="473"/>
        <end position="491"/>
    </location>
</feature>
<reference evidence="2" key="1">
    <citation type="journal article" date="2020" name="mSystems">
        <title>Genome- and Community-Level Interaction Insights into Carbon Utilization and Element Cycling Functions of Hydrothermarchaeota in Hydrothermal Sediment.</title>
        <authorList>
            <person name="Zhou Z."/>
            <person name="Liu Y."/>
            <person name="Xu W."/>
            <person name="Pan J."/>
            <person name="Luo Z.H."/>
            <person name="Li M."/>
        </authorList>
    </citation>
    <scope>NUCLEOTIDE SEQUENCE [LARGE SCALE GENOMIC DNA]</scope>
    <source>
        <strain evidence="2">SpSt-556</strain>
    </source>
</reference>
<dbReference type="EMBL" id="DSXR01000077">
    <property type="protein sequence ID" value="HGS87480.1"/>
    <property type="molecule type" value="Genomic_DNA"/>
</dbReference>
<feature type="transmembrane region" description="Helical" evidence="1">
    <location>
        <begin position="173"/>
        <end position="191"/>
    </location>
</feature>
<keyword evidence="1" id="KW-1133">Transmembrane helix</keyword>
<comment type="caution">
    <text evidence="2">The sequence shown here is derived from an EMBL/GenBank/DDBJ whole genome shotgun (WGS) entry which is preliminary data.</text>
</comment>
<gene>
    <name evidence="2" type="ORF">ENT17_07655</name>
</gene>
<evidence type="ECO:0008006" key="3">
    <source>
        <dbReference type="Google" id="ProtNLM"/>
    </source>
</evidence>
<feature type="transmembrane region" description="Helical" evidence="1">
    <location>
        <begin position="46"/>
        <end position="67"/>
    </location>
</feature>
<evidence type="ECO:0000256" key="1">
    <source>
        <dbReference type="SAM" id="Phobius"/>
    </source>
</evidence>
<protein>
    <recommendedName>
        <fullName evidence="3">Glycosyltransferase RgtA/B/C/D-like domain-containing protein</fullName>
    </recommendedName>
</protein>
<feature type="transmembrane region" description="Helical" evidence="1">
    <location>
        <begin position="15"/>
        <end position="34"/>
    </location>
</feature>
<feature type="transmembrane region" description="Helical" evidence="1">
    <location>
        <begin position="239"/>
        <end position="255"/>
    </location>
</feature>
<feature type="transmembrane region" description="Helical" evidence="1">
    <location>
        <begin position="367"/>
        <end position="388"/>
    </location>
</feature>
<keyword evidence="1" id="KW-0812">Transmembrane</keyword>
<dbReference type="AlphaFoldDB" id="A0A7C4L002"/>
<accession>A0A7C4L002</accession>
<feature type="transmembrane region" description="Helical" evidence="1">
    <location>
        <begin position="311"/>
        <end position="329"/>
    </location>
</feature>
<feature type="transmembrane region" description="Helical" evidence="1">
    <location>
        <begin position="87"/>
        <end position="110"/>
    </location>
</feature>
<organism evidence="2">
    <name type="scientific">Bellilinea caldifistulae</name>
    <dbReference type="NCBI Taxonomy" id="360411"/>
    <lineage>
        <taxon>Bacteria</taxon>
        <taxon>Bacillati</taxon>
        <taxon>Chloroflexota</taxon>
        <taxon>Anaerolineae</taxon>
        <taxon>Anaerolineales</taxon>
        <taxon>Anaerolineaceae</taxon>
        <taxon>Bellilinea</taxon>
    </lineage>
</organism>
<keyword evidence="1" id="KW-0472">Membrane</keyword>
<feature type="transmembrane region" description="Helical" evidence="1">
    <location>
        <begin position="267"/>
        <end position="291"/>
    </location>
</feature>
<proteinExistence type="predicted"/>